<sequence>MGFSGSLKRVREGQKGAPMPPLRVRDPRPTLTTHDMNQYLEDMKRALAGEPGRYDEFVAVMRAFKYDMMGTAGVVNYVEVLLAGHPQLLREFNKFLPWDYIRSHGPAGGNGI</sequence>
<proteinExistence type="predicted"/>
<reference evidence="6" key="1">
    <citation type="submission" date="2024-10" db="EMBL/GenBank/DDBJ databases">
        <authorList>
            <person name="Ryan C."/>
        </authorList>
    </citation>
    <scope>NUCLEOTIDE SEQUENCE [LARGE SCALE GENOMIC DNA]</scope>
</reference>
<dbReference type="InterPro" id="IPR003822">
    <property type="entry name" value="PAH"/>
</dbReference>
<evidence type="ECO:0000256" key="2">
    <source>
        <dbReference type="ARBA" id="ARBA00022491"/>
    </source>
</evidence>
<feature type="region of interest" description="Disordered" evidence="5">
    <location>
        <begin position="1"/>
        <end position="32"/>
    </location>
</feature>
<keyword evidence="2" id="KW-0678">Repressor</keyword>
<evidence type="ECO:0000256" key="3">
    <source>
        <dbReference type="ARBA" id="ARBA00023242"/>
    </source>
</evidence>
<comment type="subcellular location">
    <subcellularLocation>
        <location evidence="1 4">Nucleus</location>
    </subcellularLocation>
</comment>
<evidence type="ECO:0000256" key="1">
    <source>
        <dbReference type="ARBA" id="ARBA00004123"/>
    </source>
</evidence>
<evidence type="ECO:0000256" key="4">
    <source>
        <dbReference type="PROSITE-ProRule" id="PRU00810"/>
    </source>
</evidence>
<evidence type="ECO:0000313" key="7">
    <source>
        <dbReference type="Proteomes" id="UP001497457"/>
    </source>
</evidence>
<dbReference type="AlphaFoldDB" id="A0ABC9BD97"/>
<dbReference type="GO" id="GO:0005634">
    <property type="term" value="C:nucleus"/>
    <property type="evidence" value="ECO:0007669"/>
    <property type="project" value="UniProtKB-SubCell"/>
</dbReference>
<protein>
    <submittedName>
        <fullName evidence="6">Uncharacterized protein</fullName>
    </submittedName>
</protein>
<name>A0ABC9BD97_9POAL</name>
<dbReference type="Proteomes" id="UP001497457">
    <property type="component" value="Chromosome 25rd"/>
</dbReference>
<dbReference type="Gene3D" id="1.20.1160.11">
    <property type="entry name" value="Paired amphipathic helix"/>
    <property type="match status" value="1"/>
</dbReference>
<dbReference type="PANTHER" id="PTHR12346">
    <property type="entry name" value="SIN3B-RELATED"/>
    <property type="match status" value="1"/>
</dbReference>
<dbReference type="SUPFAM" id="SSF47762">
    <property type="entry name" value="PAH2 domain"/>
    <property type="match status" value="1"/>
</dbReference>
<dbReference type="InterPro" id="IPR039774">
    <property type="entry name" value="Sin3-like"/>
</dbReference>
<dbReference type="InterPro" id="IPR036600">
    <property type="entry name" value="PAH_sf"/>
</dbReference>
<accession>A0ABC9BD97</accession>
<dbReference type="PANTHER" id="PTHR12346:SF0">
    <property type="entry name" value="SIN3A, ISOFORM G"/>
    <property type="match status" value="1"/>
</dbReference>
<dbReference type="PROSITE" id="PS51477">
    <property type="entry name" value="PAH"/>
    <property type="match status" value="1"/>
</dbReference>
<dbReference type="Pfam" id="PF02671">
    <property type="entry name" value="PAH"/>
    <property type="match status" value="1"/>
</dbReference>
<organism evidence="6 7">
    <name type="scientific">Urochloa decumbens</name>
    <dbReference type="NCBI Taxonomy" id="240449"/>
    <lineage>
        <taxon>Eukaryota</taxon>
        <taxon>Viridiplantae</taxon>
        <taxon>Streptophyta</taxon>
        <taxon>Embryophyta</taxon>
        <taxon>Tracheophyta</taxon>
        <taxon>Spermatophyta</taxon>
        <taxon>Magnoliopsida</taxon>
        <taxon>Liliopsida</taxon>
        <taxon>Poales</taxon>
        <taxon>Poaceae</taxon>
        <taxon>PACMAD clade</taxon>
        <taxon>Panicoideae</taxon>
        <taxon>Panicodae</taxon>
        <taxon>Paniceae</taxon>
        <taxon>Melinidinae</taxon>
        <taxon>Urochloa</taxon>
    </lineage>
</organism>
<evidence type="ECO:0000313" key="6">
    <source>
        <dbReference type="EMBL" id="CAL4997632.1"/>
    </source>
</evidence>
<evidence type="ECO:0000256" key="5">
    <source>
        <dbReference type="SAM" id="MobiDB-lite"/>
    </source>
</evidence>
<keyword evidence="3 4" id="KW-0539">Nucleus</keyword>
<keyword evidence="7" id="KW-1185">Reference proteome</keyword>
<dbReference type="EMBL" id="OZ075135">
    <property type="protein sequence ID" value="CAL4997632.1"/>
    <property type="molecule type" value="Genomic_DNA"/>
</dbReference>
<gene>
    <name evidence="6" type="ORF">URODEC1_LOCUS63475</name>
</gene>